<evidence type="ECO:0000256" key="3">
    <source>
        <dbReference type="ARBA" id="ARBA00023163"/>
    </source>
</evidence>
<dbReference type="GO" id="GO:0003700">
    <property type="term" value="F:DNA-binding transcription factor activity"/>
    <property type="evidence" value="ECO:0007669"/>
    <property type="project" value="InterPro"/>
</dbReference>
<protein>
    <submittedName>
        <fullName evidence="5">Transcriptional regulator, AraC family</fullName>
    </submittedName>
</protein>
<dbReference type="InterPro" id="IPR020449">
    <property type="entry name" value="Tscrpt_reg_AraC-type_HTH"/>
</dbReference>
<dbReference type="SUPFAM" id="SSF46689">
    <property type="entry name" value="Homeodomain-like"/>
    <property type="match status" value="2"/>
</dbReference>
<keyword evidence="3" id="KW-0804">Transcription</keyword>
<keyword evidence="6" id="KW-1185">Reference proteome</keyword>
<dbReference type="PANTHER" id="PTHR43280">
    <property type="entry name" value="ARAC-FAMILY TRANSCRIPTIONAL REGULATOR"/>
    <property type="match status" value="1"/>
</dbReference>
<dbReference type="PRINTS" id="PR00032">
    <property type="entry name" value="HTHARAC"/>
</dbReference>
<dbReference type="Pfam" id="PF12833">
    <property type="entry name" value="HTH_18"/>
    <property type="match status" value="1"/>
</dbReference>
<dbReference type="OrthoDB" id="1007602at2"/>
<dbReference type="GO" id="GO:0043565">
    <property type="term" value="F:sequence-specific DNA binding"/>
    <property type="evidence" value="ECO:0007669"/>
    <property type="project" value="InterPro"/>
</dbReference>
<dbReference type="PROSITE" id="PS01124">
    <property type="entry name" value="HTH_ARAC_FAMILY_2"/>
    <property type="match status" value="1"/>
</dbReference>
<feature type="domain" description="HTH araC/xylS-type" evidence="4">
    <location>
        <begin position="188"/>
        <end position="286"/>
    </location>
</feature>
<evidence type="ECO:0000313" key="6">
    <source>
        <dbReference type="Proteomes" id="UP000184543"/>
    </source>
</evidence>
<name>A0A1M6GI37_9FLAO</name>
<evidence type="ECO:0000256" key="1">
    <source>
        <dbReference type="ARBA" id="ARBA00023015"/>
    </source>
</evidence>
<dbReference type="Proteomes" id="UP000184543">
    <property type="component" value="Unassembled WGS sequence"/>
</dbReference>
<evidence type="ECO:0000259" key="4">
    <source>
        <dbReference type="PROSITE" id="PS01124"/>
    </source>
</evidence>
<dbReference type="AlphaFoldDB" id="A0A1M6GI37"/>
<dbReference type="EMBL" id="FQYU01000002">
    <property type="protein sequence ID" value="SHJ09634.1"/>
    <property type="molecule type" value="Genomic_DNA"/>
</dbReference>
<dbReference type="SMART" id="SM00342">
    <property type="entry name" value="HTH_ARAC"/>
    <property type="match status" value="1"/>
</dbReference>
<dbReference type="PROSITE" id="PS00041">
    <property type="entry name" value="HTH_ARAC_FAMILY_1"/>
    <property type="match status" value="1"/>
</dbReference>
<dbReference type="Pfam" id="PF02311">
    <property type="entry name" value="AraC_binding"/>
    <property type="match status" value="1"/>
</dbReference>
<dbReference type="InterPro" id="IPR018062">
    <property type="entry name" value="HTH_AraC-typ_CS"/>
</dbReference>
<proteinExistence type="predicted"/>
<gene>
    <name evidence="5" type="ORF">SAMN04488513_102827</name>
</gene>
<dbReference type="RefSeq" id="WP_072992220.1">
    <property type="nucleotide sequence ID" value="NZ_FQYU01000002.1"/>
</dbReference>
<dbReference type="InterPro" id="IPR018060">
    <property type="entry name" value="HTH_AraC"/>
</dbReference>
<dbReference type="Gene3D" id="1.10.10.60">
    <property type="entry name" value="Homeodomain-like"/>
    <property type="match status" value="2"/>
</dbReference>
<reference evidence="6" key="1">
    <citation type="submission" date="2016-11" db="EMBL/GenBank/DDBJ databases">
        <authorList>
            <person name="Varghese N."/>
            <person name="Submissions S."/>
        </authorList>
    </citation>
    <scope>NUCLEOTIDE SEQUENCE [LARGE SCALE GENOMIC DNA]</scope>
    <source>
        <strain evidence="6">DSM 19858</strain>
    </source>
</reference>
<evidence type="ECO:0000256" key="2">
    <source>
        <dbReference type="ARBA" id="ARBA00023125"/>
    </source>
</evidence>
<dbReference type="PANTHER" id="PTHR43280:SF28">
    <property type="entry name" value="HTH-TYPE TRANSCRIPTIONAL ACTIVATOR RHAS"/>
    <property type="match status" value="1"/>
</dbReference>
<dbReference type="STRING" id="192903.SAMN04488513_102827"/>
<dbReference type="InterPro" id="IPR009057">
    <property type="entry name" value="Homeodomain-like_sf"/>
</dbReference>
<accession>A0A1M6GI37</accession>
<dbReference type="SUPFAM" id="SSF51182">
    <property type="entry name" value="RmlC-like cupins"/>
    <property type="match status" value="1"/>
</dbReference>
<dbReference type="InterPro" id="IPR011051">
    <property type="entry name" value="RmlC_Cupin_sf"/>
</dbReference>
<keyword evidence="2" id="KW-0238">DNA-binding</keyword>
<sequence>MLELLQNLQVTLLHTGYAKLGPEWDFDNVISPFIRLFYVTKGSATVHHSNKTFHTKEGHMYLIPSYTYNRYKSTPYHEQYYISIFEEVLSGPSIFNMRTFAYEVPLQEGDELLFKRLVKMYPERKIVNSDPKSYVHRPQELMAQNRQNAQTNTSRFLETQGILYVLLSRFVKNVVPNRTDQSNDYRFANVLRYISENLHTQLRVQDLARLCHLNTDHFSRLFLQECGIRPLKYIQTRRIERAQLLLWTTNQTLEEIAHKVGMGNFSYFSKTFKKITGTTPGKYRKQQKITP</sequence>
<organism evidence="5 6">
    <name type="scientific">Pseudozobellia thermophila</name>
    <dbReference type="NCBI Taxonomy" id="192903"/>
    <lineage>
        <taxon>Bacteria</taxon>
        <taxon>Pseudomonadati</taxon>
        <taxon>Bacteroidota</taxon>
        <taxon>Flavobacteriia</taxon>
        <taxon>Flavobacteriales</taxon>
        <taxon>Flavobacteriaceae</taxon>
        <taxon>Pseudozobellia</taxon>
    </lineage>
</organism>
<keyword evidence="1" id="KW-0805">Transcription regulation</keyword>
<dbReference type="InterPro" id="IPR003313">
    <property type="entry name" value="AraC-bd"/>
</dbReference>
<evidence type="ECO:0000313" key="5">
    <source>
        <dbReference type="EMBL" id="SHJ09634.1"/>
    </source>
</evidence>